<sequence length="232" mass="25652">MRSKTGILSIVFFALLLGDILGNALPNEWLHLICKPLLMPVLLALLLQSDAVRHYTPSRWMAAGLLLSWVGDVLLMRGEQPLFFMAGLGSFLLAHVCYIVYFNKLRTISFGQWAKAYFWVLIAVLLYAVSLFVRLKPFLGDMFIPVLLYTAVITSMLLLALALRGQLPGKVAVKFGAGAALFVASDSILAYNKFAAAVPQAGLLIMLTYGVAQWLLCMAAVETARYFTRKKD</sequence>
<proteinExistence type="inferred from homology"/>
<evidence type="ECO:0000313" key="7">
    <source>
        <dbReference type="EMBL" id="QGW27693.1"/>
    </source>
</evidence>
<comment type="subcellular location">
    <subcellularLocation>
        <location evidence="1">Membrane</location>
        <topology evidence="1">Multi-pass membrane protein</topology>
    </subcellularLocation>
</comment>
<evidence type="ECO:0000256" key="3">
    <source>
        <dbReference type="ARBA" id="ARBA00022692"/>
    </source>
</evidence>
<feature type="transmembrane region" description="Helical" evidence="6">
    <location>
        <begin position="201"/>
        <end position="221"/>
    </location>
</feature>
<evidence type="ECO:0008006" key="9">
    <source>
        <dbReference type="Google" id="ProtNLM"/>
    </source>
</evidence>
<organism evidence="7 8">
    <name type="scientific">Phnomibacter ginsenosidimutans</name>
    <dbReference type="NCBI Taxonomy" id="2676868"/>
    <lineage>
        <taxon>Bacteria</taxon>
        <taxon>Pseudomonadati</taxon>
        <taxon>Bacteroidota</taxon>
        <taxon>Chitinophagia</taxon>
        <taxon>Chitinophagales</taxon>
        <taxon>Chitinophagaceae</taxon>
        <taxon>Phnomibacter</taxon>
    </lineage>
</organism>
<dbReference type="RefSeq" id="WP_157477697.1">
    <property type="nucleotide sequence ID" value="NZ_CP046566.1"/>
</dbReference>
<keyword evidence="3 6" id="KW-0812">Transmembrane</keyword>
<dbReference type="InterPro" id="IPR012506">
    <property type="entry name" value="TMEM86B-like"/>
</dbReference>
<feature type="transmembrane region" description="Helical" evidence="6">
    <location>
        <begin position="114"/>
        <end position="136"/>
    </location>
</feature>
<dbReference type="PANTHER" id="PTHR31885">
    <property type="entry name" value="GH04784P"/>
    <property type="match status" value="1"/>
</dbReference>
<dbReference type="KEGG" id="fls:GLV81_05955"/>
<evidence type="ECO:0000256" key="6">
    <source>
        <dbReference type="SAM" id="Phobius"/>
    </source>
</evidence>
<dbReference type="Pfam" id="PF07947">
    <property type="entry name" value="YhhN"/>
    <property type="match status" value="1"/>
</dbReference>
<evidence type="ECO:0000313" key="8">
    <source>
        <dbReference type="Proteomes" id="UP000426027"/>
    </source>
</evidence>
<keyword evidence="4 6" id="KW-1133">Transmembrane helix</keyword>
<protein>
    <recommendedName>
        <fullName evidence="9">Lysoplasmalogenase</fullName>
    </recommendedName>
</protein>
<dbReference type="GO" id="GO:0016787">
    <property type="term" value="F:hydrolase activity"/>
    <property type="evidence" value="ECO:0007669"/>
    <property type="project" value="TreeGrafter"/>
</dbReference>
<dbReference type="Proteomes" id="UP000426027">
    <property type="component" value="Chromosome"/>
</dbReference>
<feature type="transmembrane region" description="Helical" evidence="6">
    <location>
        <begin position="175"/>
        <end position="195"/>
    </location>
</feature>
<comment type="similarity">
    <text evidence="2">Belongs to the TMEM86 family.</text>
</comment>
<dbReference type="EMBL" id="CP046566">
    <property type="protein sequence ID" value="QGW27693.1"/>
    <property type="molecule type" value="Genomic_DNA"/>
</dbReference>
<keyword evidence="8" id="KW-1185">Reference proteome</keyword>
<evidence type="ECO:0000256" key="5">
    <source>
        <dbReference type="ARBA" id="ARBA00023136"/>
    </source>
</evidence>
<evidence type="ECO:0000256" key="2">
    <source>
        <dbReference type="ARBA" id="ARBA00007375"/>
    </source>
</evidence>
<gene>
    <name evidence="7" type="ORF">GLV81_05955</name>
</gene>
<dbReference type="PANTHER" id="PTHR31885:SF6">
    <property type="entry name" value="GH04784P"/>
    <property type="match status" value="1"/>
</dbReference>
<name>A0A6I6G8B4_9BACT</name>
<evidence type="ECO:0000256" key="4">
    <source>
        <dbReference type="ARBA" id="ARBA00022989"/>
    </source>
</evidence>
<reference evidence="7 8" key="1">
    <citation type="submission" date="2019-11" db="EMBL/GenBank/DDBJ databases">
        <authorList>
            <person name="Im W.T."/>
        </authorList>
    </citation>
    <scope>NUCLEOTIDE SEQUENCE [LARGE SCALE GENOMIC DNA]</scope>
    <source>
        <strain evidence="7 8">SB-02</strain>
    </source>
</reference>
<keyword evidence="5 6" id="KW-0472">Membrane</keyword>
<feature type="transmembrane region" description="Helical" evidence="6">
    <location>
        <begin position="142"/>
        <end position="163"/>
    </location>
</feature>
<evidence type="ECO:0000256" key="1">
    <source>
        <dbReference type="ARBA" id="ARBA00004141"/>
    </source>
</evidence>
<dbReference type="AlphaFoldDB" id="A0A6I6G8B4"/>
<accession>A0A6I6G8B4</accession>
<feature type="transmembrane region" description="Helical" evidence="6">
    <location>
        <begin position="82"/>
        <end position="102"/>
    </location>
</feature>
<dbReference type="GO" id="GO:0016020">
    <property type="term" value="C:membrane"/>
    <property type="evidence" value="ECO:0007669"/>
    <property type="project" value="UniProtKB-SubCell"/>
</dbReference>